<reference evidence="1" key="1">
    <citation type="submission" date="2021-05" db="EMBL/GenBank/DDBJ databases">
        <authorList>
            <person name="Pan Q."/>
            <person name="Jouanno E."/>
            <person name="Zahm M."/>
            <person name="Klopp C."/>
            <person name="Cabau C."/>
            <person name="Louis A."/>
            <person name="Berthelot C."/>
            <person name="Parey E."/>
            <person name="Roest Crollius H."/>
            <person name="Montfort J."/>
            <person name="Robinson-Rechavi M."/>
            <person name="Bouchez O."/>
            <person name="Lampietro C."/>
            <person name="Lopez Roques C."/>
            <person name="Donnadieu C."/>
            <person name="Postlethwait J."/>
            <person name="Bobe J."/>
            <person name="Dillon D."/>
            <person name="Chandos A."/>
            <person name="von Hippel F."/>
            <person name="Guiguen Y."/>
        </authorList>
    </citation>
    <scope>NUCLEOTIDE SEQUENCE</scope>
    <source>
        <strain evidence="1">YG-Jan2019</strain>
    </source>
</reference>
<organism evidence="1 2">
    <name type="scientific">Dallia pectoralis</name>
    <name type="common">Alaska blackfish</name>
    <dbReference type="NCBI Taxonomy" id="75939"/>
    <lineage>
        <taxon>Eukaryota</taxon>
        <taxon>Metazoa</taxon>
        <taxon>Chordata</taxon>
        <taxon>Craniata</taxon>
        <taxon>Vertebrata</taxon>
        <taxon>Euteleostomi</taxon>
        <taxon>Actinopterygii</taxon>
        <taxon>Neopterygii</taxon>
        <taxon>Teleostei</taxon>
        <taxon>Protacanthopterygii</taxon>
        <taxon>Esociformes</taxon>
        <taxon>Umbridae</taxon>
        <taxon>Dallia</taxon>
    </lineage>
</organism>
<proteinExistence type="predicted"/>
<evidence type="ECO:0000313" key="2">
    <source>
        <dbReference type="Proteomes" id="UP001157502"/>
    </source>
</evidence>
<keyword evidence="2" id="KW-1185">Reference proteome</keyword>
<sequence>MLLCSLLLFLQFIEQSSEQEITPYTDLEVAFEKERVNISCNYSSGVTPQWYRQYPDSGPQLLVMEFMSSQGVTLKHDQKAVLQEIPNFFSDKHREPDDTTNNEQFPVW</sequence>
<comment type="caution">
    <text evidence="1">The sequence shown here is derived from an EMBL/GenBank/DDBJ whole genome shotgun (WGS) entry which is preliminary data.</text>
</comment>
<dbReference type="EMBL" id="CM055732">
    <property type="protein sequence ID" value="KAJ8011932.1"/>
    <property type="molecule type" value="Genomic_DNA"/>
</dbReference>
<evidence type="ECO:0000313" key="1">
    <source>
        <dbReference type="EMBL" id="KAJ8011932.1"/>
    </source>
</evidence>
<protein>
    <submittedName>
        <fullName evidence="1">Uncharacterized protein</fullName>
    </submittedName>
</protein>
<accession>A0ACC2H7V1</accession>
<name>A0ACC2H7V1_DALPE</name>
<gene>
    <name evidence="1" type="ORF">DPEC_G00063450</name>
</gene>
<dbReference type="Proteomes" id="UP001157502">
    <property type="component" value="Chromosome 5"/>
</dbReference>